<keyword evidence="2" id="KW-1185">Reference proteome</keyword>
<accession>A0AAV7R004</accession>
<dbReference type="EMBL" id="JANPWB010000010">
    <property type="protein sequence ID" value="KAJ1145921.1"/>
    <property type="molecule type" value="Genomic_DNA"/>
</dbReference>
<protein>
    <submittedName>
        <fullName evidence="1">Uncharacterized protein</fullName>
    </submittedName>
</protein>
<comment type="caution">
    <text evidence="1">The sequence shown here is derived from an EMBL/GenBank/DDBJ whole genome shotgun (WGS) entry which is preliminary data.</text>
</comment>
<dbReference type="Proteomes" id="UP001066276">
    <property type="component" value="Chromosome 6"/>
</dbReference>
<sequence>MSPEVRLASNQEGQMGPRIQAVKLPSAFTCKGLAFVMELAAELDKEVAERAKYVAGLEYKELDVLSCLQWMRFNGLAQGAAKKGLNIPDDLWWIEM</sequence>
<name>A0AAV7R004_PLEWA</name>
<evidence type="ECO:0000313" key="1">
    <source>
        <dbReference type="EMBL" id="KAJ1145921.1"/>
    </source>
</evidence>
<organism evidence="1 2">
    <name type="scientific">Pleurodeles waltl</name>
    <name type="common">Iberian ribbed newt</name>
    <dbReference type="NCBI Taxonomy" id="8319"/>
    <lineage>
        <taxon>Eukaryota</taxon>
        <taxon>Metazoa</taxon>
        <taxon>Chordata</taxon>
        <taxon>Craniata</taxon>
        <taxon>Vertebrata</taxon>
        <taxon>Euteleostomi</taxon>
        <taxon>Amphibia</taxon>
        <taxon>Batrachia</taxon>
        <taxon>Caudata</taxon>
        <taxon>Salamandroidea</taxon>
        <taxon>Salamandridae</taxon>
        <taxon>Pleurodelinae</taxon>
        <taxon>Pleurodeles</taxon>
    </lineage>
</organism>
<reference evidence="1" key="1">
    <citation type="journal article" date="2022" name="bioRxiv">
        <title>Sequencing and chromosome-scale assembly of the giantPleurodeles waltlgenome.</title>
        <authorList>
            <person name="Brown T."/>
            <person name="Elewa A."/>
            <person name="Iarovenko S."/>
            <person name="Subramanian E."/>
            <person name="Araus A.J."/>
            <person name="Petzold A."/>
            <person name="Susuki M."/>
            <person name="Suzuki K.-i.T."/>
            <person name="Hayashi T."/>
            <person name="Toyoda A."/>
            <person name="Oliveira C."/>
            <person name="Osipova E."/>
            <person name="Leigh N.D."/>
            <person name="Simon A."/>
            <person name="Yun M.H."/>
        </authorList>
    </citation>
    <scope>NUCLEOTIDE SEQUENCE</scope>
    <source>
        <strain evidence="1">20211129_DDA</strain>
        <tissue evidence="1">Liver</tissue>
    </source>
</reference>
<gene>
    <name evidence="1" type="ORF">NDU88_012204</name>
</gene>
<evidence type="ECO:0000313" key="2">
    <source>
        <dbReference type="Proteomes" id="UP001066276"/>
    </source>
</evidence>
<proteinExistence type="predicted"/>
<dbReference type="AlphaFoldDB" id="A0AAV7R004"/>